<dbReference type="RefSeq" id="WP_381084521.1">
    <property type="nucleotide sequence ID" value="NZ_JBHUDX010000053.1"/>
</dbReference>
<keyword evidence="3" id="KW-1185">Reference proteome</keyword>
<protein>
    <submittedName>
        <fullName evidence="2">Gamma-glutamyl-gamma-aminobutyrate hydrolase family protein</fullName>
    </submittedName>
</protein>
<dbReference type="EMBL" id="JBHUDX010000053">
    <property type="protein sequence ID" value="MFD1660436.1"/>
    <property type="molecule type" value="Genomic_DNA"/>
</dbReference>
<evidence type="ECO:0000313" key="3">
    <source>
        <dbReference type="Proteomes" id="UP001597261"/>
    </source>
</evidence>
<reference evidence="3" key="1">
    <citation type="journal article" date="2019" name="Int. J. Syst. Evol. Microbiol.">
        <title>The Global Catalogue of Microorganisms (GCM) 10K type strain sequencing project: providing services to taxonomists for standard genome sequencing and annotation.</title>
        <authorList>
            <consortium name="The Broad Institute Genomics Platform"/>
            <consortium name="The Broad Institute Genome Sequencing Center for Infectious Disease"/>
            <person name="Wu L."/>
            <person name="Ma J."/>
        </authorList>
    </citation>
    <scope>NUCLEOTIDE SEQUENCE [LARGE SCALE GENOMIC DNA]</scope>
    <source>
        <strain evidence="3">CGMCC 1.12470</strain>
    </source>
</reference>
<accession>A0ABW4IU44</accession>
<dbReference type="PROSITE" id="PS51273">
    <property type="entry name" value="GATASE_TYPE_1"/>
    <property type="match status" value="1"/>
</dbReference>
<dbReference type="InterPro" id="IPR011697">
    <property type="entry name" value="Peptidase_C26"/>
</dbReference>
<evidence type="ECO:0000313" key="2">
    <source>
        <dbReference type="EMBL" id="MFD1660436.1"/>
    </source>
</evidence>
<dbReference type="Pfam" id="PF07992">
    <property type="entry name" value="Pyr_redox_2"/>
    <property type="match status" value="1"/>
</dbReference>
<comment type="caution">
    <text evidence="2">The sequence shown here is derived from an EMBL/GenBank/DDBJ whole genome shotgun (WGS) entry which is preliminary data.</text>
</comment>
<evidence type="ECO:0000259" key="1">
    <source>
        <dbReference type="Pfam" id="PF07992"/>
    </source>
</evidence>
<dbReference type="Gene3D" id="3.40.50.880">
    <property type="match status" value="1"/>
</dbReference>
<dbReference type="Pfam" id="PF07722">
    <property type="entry name" value="Peptidase_C26"/>
    <property type="match status" value="1"/>
</dbReference>
<dbReference type="Gene3D" id="3.50.50.60">
    <property type="entry name" value="FAD/NAD(P)-binding domain"/>
    <property type="match status" value="2"/>
</dbReference>
<dbReference type="InterPro" id="IPR036188">
    <property type="entry name" value="FAD/NAD-bd_sf"/>
</dbReference>
<dbReference type="InterPro" id="IPR023753">
    <property type="entry name" value="FAD/NAD-binding_dom"/>
</dbReference>
<proteinExistence type="predicted"/>
<dbReference type="InterPro" id="IPR029062">
    <property type="entry name" value="Class_I_gatase-like"/>
</dbReference>
<dbReference type="PANTHER" id="PTHR43235:SF1">
    <property type="entry name" value="GLUTAMINE AMIDOTRANSFERASE PB2B2.05-RELATED"/>
    <property type="match status" value="1"/>
</dbReference>
<organism evidence="2 3">
    <name type="scientific">Streptomyces caeni</name>
    <dbReference type="NCBI Taxonomy" id="2307231"/>
    <lineage>
        <taxon>Bacteria</taxon>
        <taxon>Bacillati</taxon>
        <taxon>Actinomycetota</taxon>
        <taxon>Actinomycetes</taxon>
        <taxon>Kitasatosporales</taxon>
        <taxon>Streptomycetaceae</taxon>
        <taxon>Streptomyces</taxon>
    </lineage>
</organism>
<dbReference type="InterPro" id="IPR044668">
    <property type="entry name" value="PuuD-like"/>
</dbReference>
<dbReference type="GO" id="GO:0016787">
    <property type="term" value="F:hydrolase activity"/>
    <property type="evidence" value="ECO:0007669"/>
    <property type="project" value="UniProtKB-KW"/>
</dbReference>
<name>A0ABW4IU44_9ACTN</name>
<keyword evidence="2" id="KW-0378">Hydrolase</keyword>
<dbReference type="SUPFAM" id="SSF52317">
    <property type="entry name" value="Class I glutamine amidotransferase-like"/>
    <property type="match status" value="1"/>
</dbReference>
<dbReference type="Proteomes" id="UP001597261">
    <property type="component" value="Unassembled WGS sequence"/>
</dbReference>
<gene>
    <name evidence="2" type="ORF">ACFSL4_20050</name>
</gene>
<dbReference type="PANTHER" id="PTHR43235">
    <property type="entry name" value="GLUTAMINE AMIDOTRANSFERASE PB2B2.05-RELATED"/>
    <property type="match status" value="1"/>
</dbReference>
<sequence>MTVGTTAASSGHKAAGITFRTGRSVAAVLGRDHVRGVDLDDGTTLGADAVVEAVGSVPNTEWLRGNPGLDLSDGVLCGNALLAAGTHCLVAVGDVARFPNPLFDTTPRRVEHWSVPGDTAKRAAATLTALLACAAARPVLGVCRGSQLIDIAHGGTLIPDLADHRLHHGGPGQPMFLDEKVTITPGTQVADLAGELRPTVRSGHHQAVDRVGDGLVVAARADDGVVEAVEHPARWVVGVQWHPEDPDGCAVHRRRLFSGFVTACTGPR</sequence>
<dbReference type="SUPFAM" id="SSF51905">
    <property type="entry name" value="FAD/NAD(P)-binding domain"/>
    <property type="match status" value="1"/>
</dbReference>
<feature type="domain" description="FAD/NAD(P)-binding" evidence="1">
    <location>
        <begin position="11"/>
        <end position="113"/>
    </location>
</feature>